<keyword evidence="1" id="KW-0472">Membrane</keyword>
<feature type="transmembrane region" description="Helical" evidence="1">
    <location>
        <begin position="287"/>
        <end position="307"/>
    </location>
</feature>
<reference evidence="3 4" key="1">
    <citation type="submission" date="2019-07" db="EMBL/GenBank/DDBJ databases">
        <title>Rufibacter sp. nov., isolated from lake sediment.</title>
        <authorList>
            <person name="Qu J.-H."/>
        </authorList>
    </citation>
    <scope>NUCLEOTIDE SEQUENCE [LARGE SCALE GENOMIC DNA]</scope>
    <source>
        <strain evidence="3 4">NBS58-1</strain>
    </source>
</reference>
<organism evidence="3 4">
    <name type="scientific">Rufibacter hautae</name>
    <dbReference type="NCBI Taxonomy" id="2595005"/>
    <lineage>
        <taxon>Bacteria</taxon>
        <taxon>Pseudomonadati</taxon>
        <taxon>Bacteroidota</taxon>
        <taxon>Cytophagia</taxon>
        <taxon>Cytophagales</taxon>
        <taxon>Hymenobacteraceae</taxon>
        <taxon>Rufibacter</taxon>
    </lineage>
</organism>
<feature type="transmembrane region" description="Helical" evidence="1">
    <location>
        <begin position="157"/>
        <end position="177"/>
    </location>
</feature>
<evidence type="ECO:0000259" key="2">
    <source>
        <dbReference type="Pfam" id="PF04235"/>
    </source>
</evidence>
<dbReference type="RefSeq" id="WP_149092844.1">
    <property type="nucleotide sequence ID" value="NZ_VKKY01000003.1"/>
</dbReference>
<gene>
    <name evidence="3" type="ORF">FOA19_21245</name>
</gene>
<proteinExistence type="predicted"/>
<feature type="transmembrane region" description="Helical" evidence="1">
    <location>
        <begin position="254"/>
        <end position="275"/>
    </location>
</feature>
<keyword evidence="1" id="KW-1133">Transmembrane helix</keyword>
<dbReference type="InterPro" id="IPR052529">
    <property type="entry name" value="Bact_Transport_Assoc"/>
</dbReference>
<dbReference type="PANTHER" id="PTHR30590">
    <property type="entry name" value="INNER MEMBRANE PROTEIN"/>
    <property type="match status" value="1"/>
</dbReference>
<dbReference type="Proteomes" id="UP000324133">
    <property type="component" value="Unassembled WGS sequence"/>
</dbReference>
<keyword evidence="1" id="KW-0812">Transmembrane</keyword>
<sequence length="454" mass="52259">MESTVTLSVEIPKSPPLVAPVLQKDRIQSIDVLRGIALLGILLMNIPYFAMPDYFTKSFAQDPASPNFWTLTVVTILFEGKMRALFSIVFGAGILLFTSRKEESGQPFKALFFQRMGWLVIFGLMHAHLTLWLGDILYFYGLIGMLAFLFRKMKPKYMAMGVPLVAIFGFVAGTLFYQNIREKRLAYKDAVTAQTQQKALSPTQKKALVEWRAIEKERIPNKAEVAENTRLMKSSYSDVAKYVRPKAWDGQTKYLLFSIGDVLALMLLGMALFKWGFLTGQWSKRNYWYVMLVGYAVGLALVIFNYYKMDYLIGANVAPWLARMEVTPINWMGLIYPVQRILLVMAHVAAVILLLKSGIAQGVMRRLAAVGQMAFTNYIMQTVFCTLIFFGYGLNYFAELEYYQLYYVVAGIWLVQLIISPIWLKHYRFGPLEWLWRSLTYRQLQPMRKEEEQE</sequence>
<dbReference type="InterPro" id="IPR007349">
    <property type="entry name" value="DUF418"/>
</dbReference>
<feature type="transmembrane region" description="Helical" evidence="1">
    <location>
        <begin position="334"/>
        <end position="355"/>
    </location>
</feature>
<feature type="transmembrane region" description="Helical" evidence="1">
    <location>
        <begin position="32"/>
        <end position="51"/>
    </location>
</feature>
<protein>
    <submittedName>
        <fullName evidence="3">DUF418 domain-containing protein</fullName>
    </submittedName>
</protein>
<evidence type="ECO:0000256" key="1">
    <source>
        <dbReference type="SAM" id="Phobius"/>
    </source>
</evidence>
<evidence type="ECO:0000313" key="3">
    <source>
        <dbReference type="EMBL" id="KAA3436903.1"/>
    </source>
</evidence>
<dbReference type="AlphaFoldDB" id="A0A5B6TCR7"/>
<feature type="transmembrane region" description="Helical" evidence="1">
    <location>
        <begin position="367"/>
        <end position="392"/>
    </location>
</feature>
<accession>A0A5B6TCR7</accession>
<evidence type="ECO:0000313" key="4">
    <source>
        <dbReference type="Proteomes" id="UP000324133"/>
    </source>
</evidence>
<dbReference type="OrthoDB" id="9807744at2"/>
<keyword evidence="4" id="KW-1185">Reference proteome</keyword>
<feature type="transmembrane region" description="Helical" evidence="1">
    <location>
        <begin position="404"/>
        <end position="424"/>
    </location>
</feature>
<feature type="transmembrane region" description="Helical" evidence="1">
    <location>
        <begin position="71"/>
        <end position="96"/>
    </location>
</feature>
<comment type="caution">
    <text evidence="3">The sequence shown here is derived from an EMBL/GenBank/DDBJ whole genome shotgun (WGS) entry which is preliminary data.</text>
</comment>
<feature type="transmembrane region" description="Helical" evidence="1">
    <location>
        <begin position="131"/>
        <end position="150"/>
    </location>
</feature>
<dbReference type="PANTHER" id="PTHR30590:SF2">
    <property type="entry name" value="INNER MEMBRANE PROTEIN"/>
    <property type="match status" value="1"/>
</dbReference>
<name>A0A5B6TCR7_9BACT</name>
<dbReference type="EMBL" id="VKKY01000003">
    <property type="protein sequence ID" value="KAA3436903.1"/>
    <property type="molecule type" value="Genomic_DNA"/>
</dbReference>
<feature type="domain" description="DUF418" evidence="2">
    <location>
        <begin position="272"/>
        <end position="442"/>
    </location>
</feature>
<dbReference type="Pfam" id="PF04235">
    <property type="entry name" value="DUF418"/>
    <property type="match status" value="1"/>
</dbReference>